<dbReference type="Proteomes" id="UP000281955">
    <property type="component" value="Unassembled WGS sequence"/>
</dbReference>
<reference evidence="2 3" key="1">
    <citation type="submission" date="2018-10" db="EMBL/GenBank/DDBJ databases">
        <title>Genomic Encyclopedia of Archaeal and Bacterial Type Strains, Phase II (KMG-II): from individual species to whole genera.</title>
        <authorList>
            <person name="Goeker M."/>
        </authorList>
    </citation>
    <scope>NUCLEOTIDE SEQUENCE [LARGE SCALE GENOMIC DNA]</scope>
    <source>
        <strain evidence="2 3">RP-AC37</strain>
    </source>
</reference>
<dbReference type="CDD" id="cd12108">
    <property type="entry name" value="Hr-like"/>
    <property type="match status" value="1"/>
</dbReference>
<dbReference type="Pfam" id="PF01814">
    <property type="entry name" value="Hemerythrin"/>
    <property type="match status" value="1"/>
</dbReference>
<dbReference type="OrthoDB" id="5197650at2"/>
<dbReference type="InParanoid" id="A0A420XQP7"/>
<comment type="caution">
    <text evidence="2">The sequence shown here is derived from an EMBL/GenBank/DDBJ whole genome shotgun (WGS) entry which is preliminary data.</text>
</comment>
<name>A0A420XQP7_9ACTN</name>
<evidence type="ECO:0000313" key="3">
    <source>
        <dbReference type="Proteomes" id="UP000281955"/>
    </source>
</evidence>
<evidence type="ECO:0000259" key="1">
    <source>
        <dbReference type="Pfam" id="PF01814"/>
    </source>
</evidence>
<feature type="domain" description="Hemerythrin-like" evidence="1">
    <location>
        <begin position="51"/>
        <end position="185"/>
    </location>
</feature>
<proteinExistence type="predicted"/>
<dbReference type="Gene3D" id="1.20.120.520">
    <property type="entry name" value="nmb1532 protein domain like"/>
    <property type="match status" value="1"/>
</dbReference>
<evidence type="ECO:0000313" key="2">
    <source>
        <dbReference type="EMBL" id="RKS75575.1"/>
    </source>
</evidence>
<gene>
    <name evidence="2" type="ORF">CLV35_2047</name>
</gene>
<keyword evidence="3" id="KW-1185">Reference proteome</keyword>
<organism evidence="2 3">
    <name type="scientific">Motilibacter peucedani</name>
    <dbReference type="NCBI Taxonomy" id="598650"/>
    <lineage>
        <taxon>Bacteria</taxon>
        <taxon>Bacillati</taxon>
        <taxon>Actinomycetota</taxon>
        <taxon>Actinomycetes</taxon>
        <taxon>Motilibacterales</taxon>
        <taxon>Motilibacteraceae</taxon>
        <taxon>Motilibacter</taxon>
    </lineage>
</organism>
<dbReference type="EMBL" id="RBWV01000011">
    <property type="protein sequence ID" value="RKS75575.1"/>
    <property type="molecule type" value="Genomic_DNA"/>
</dbReference>
<dbReference type="RefSeq" id="WP_121193331.1">
    <property type="nucleotide sequence ID" value="NZ_RBWV01000011.1"/>
</dbReference>
<protein>
    <submittedName>
        <fullName evidence="2">Hemerythrin HHE cation binding domain-containing protein</fullName>
    </submittedName>
</protein>
<sequence length="262" mass="28871">MDNRTTDTAQTVHGHSSQCWWDVARADWTCPGQRPAVVTVRETEPALVDVRDMLVVHTAMLREFRLAPAAVARVPAGSRAAARAVERHLALLCDLLHHHHAGEDELLWPALRPRLPASAVALLDEAEAQHDGIDRTLARVGESRQAWVRRADAADRDLLVAALQDLHALLAEHLDAEERLLLPLAAAYLTEQEWRAIGEAGAGSVGKRDLPLVFGMFMYEGDPEVLAAMLSGAPRVPRMLVPRIAPRIYARRAAKVHGTRRP</sequence>
<accession>A0A420XQP7</accession>
<dbReference type="AlphaFoldDB" id="A0A420XQP7"/>
<dbReference type="InterPro" id="IPR012312">
    <property type="entry name" value="Hemerythrin-like"/>
</dbReference>